<gene>
    <name evidence="5" type="ORF">B5G36_07260</name>
</gene>
<dbReference type="GO" id="GO:0005737">
    <property type="term" value="C:cytoplasm"/>
    <property type="evidence" value="ECO:0007669"/>
    <property type="project" value="TreeGrafter"/>
</dbReference>
<dbReference type="EMBL" id="NFHF01000016">
    <property type="protein sequence ID" value="OUN18084.1"/>
    <property type="molecule type" value="Genomic_DNA"/>
</dbReference>
<evidence type="ECO:0000313" key="5">
    <source>
        <dbReference type="EMBL" id="OUN18084.1"/>
    </source>
</evidence>
<dbReference type="InterPro" id="IPR030827">
    <property type="entry name" value="Myo_inos_IolG"/>
</dbReference>
<evidence type="ECO:0000256" key="2">
    <source>
        <dbReference type="ARBA" id="ARBA00023002"/>
    </source>
</evidence>
<proteinExistence type="inferred from homology"/>
<dbReference type="SUPFAM" id="SSF55347">
    <property type="entry name" value="Glyceraldehyde-3-phosphate dehydrogenase-like, C-terminal domain"/>
    <property type="match status" value="1"/>
</dbReference>
<dbReference type="Pfam" id="PF22725">
    <property type="entry name" value="GFO_IDH_MocA_C3"/>
    <property type="match status" value="1"/>
</dbReference>
<dbReference type="InterPro" id="IPR036291">
    <property type="entry name" value="NAD(P)-bd_dom_sf"/>
</dbReference>
<accession>A0AB36MHL9</accession>
<evidence type="ECO:0000313" key="6">
    <source>
        <dbReference type="Proteomes" id="UP000196255"/>
    </source>
</evidence>
<evidence type="ECO:0000259" key="3">
    <source>
        <dbReference type="Pfam" id="PF01408"/>
    </source>
</evidence>
<dbReference type="Gene3D" id="3.40.50.720">
    <property type="entry name" value="NAD(P)-binding Rossmann-like Domain"/>
    <property type="match status" value="1"/>
</dbReference>
<protein>
    <submittedName>
        <fullName evidence="5">Inositol 2-dehydrogenase</fullName>
    </submittedName>
</protein>
<dbReference type="NCBIfam" id="TIGR04380">
    <property type="entry name" value="myo_inos_iolG"/>
    <property type="match status" value="1"/>
</dbReference>
<feature type="domain" description="Gfo/Idh/MocA-like oxidoreductase N-terminal" evidence="3">
    <location>
        <begin position="4"/>
        <end position="121"/>
    </location>
</feature>
<dbReference type="InterPro" id="IPR000683">
    <property type="entry name" value="Gfo/Idh/MocA-like_OxRdtase_N"/>
</dbReference>
<dbReference type="Pfam" id="PF01408">
    <property type="entry name" value="GFO_IDH_MocA"/>
    <property type="match status" value="1"/>
</dbReference>
<comment type="caution">
    <text evidence="5">The sequence shown here is derived from an EMBL/GenBank/DDBJ whole genome shotgun (WGS) entry which is preliminary data.</text>
</comment>
<organism evidence="5 6">
    <name type="scientific">Ligilactobacillus salivarius</name>
    <dbReference type="NCBI Taxonomy" id="1624"/>
    <lineage>
        <taxon>Bacteria</taxon>
        <taxon>Bacillati</taxon>
        <taxon>Bacillota</taxon>
        <taxon>Bacilli</taxon>
        <taxon>Lactobacillales</taxon>
        <taxon>Lactobacillaceae</taxon>
        <taxon>Ligilactobacillus</taxon>
    </lineage>
</organism>
<comment type="similarity">
    <text evidence="1">Belongs to the Gfo/Idh/MocA family.</text>
</comment>
<dbReference type="GO" id="GO:0016491">
    <property type="term" value="F:oxidoreductase activity"/>
    <property type="evidence" value="ECO:0007669"/>
    <property type="project" value="UniProtKB-KW"/>
</dbReference>
<evidence type="ECO:0000256" key="1">
    <source>
        <dbReference type="ARBA" id="ARBA00010928"/>
    </source>
</evidence>
<sequence length="345" mass="38757">MENVKVGIVGLGRLGKVHAKNLANLVPNCELYAACSLVEKERKFAKEKLNVTLTYDSYEDMVKDPNIDAVFIVSPSGFHCQQIKLAMENGKHVFSEKPLGLDVEEIKETQKIIQEHPDQIFMLGFMRRFDESYRYAKEMVNKGALGEITLIRCYGIDPSDGLESFVKFAMNNNSGGLFLDMSIHDIDLIRWLSGKEISKVWAIGKNTAYPQLDEVGELETGAALLRLSDNSMAILVAGRNARHGYHVETEIIGTKGMLRVAQIPEKNLVTVMNDDGVIRPCSQNFPERFRQAFVDEAKEFINCILENRQPEITAFDGLQSTKVALACQESFEKDELVEVNNNDSK</sequence>
<name>A0AB36MHL9_9LACO</name>
<dbReference type="InterPro" id="IPR055170">
    <property type="entry name" value="GFO_IDH_MocA-like_dom"/>
</dbReference>
<dbReference type="Gene3D" id="3.30.360.10">
    <property type="entry name" value="Dihydrodipicolinate Reductase, domain 2"/>
    <property type="match status" value="1"/>
</dbReference>
<dbReference type="RefSeq" id="WP_087367493.1">
    <property type="nucleotide sequence ID" value="NZ_CP117984.1"/>
</dbReference>
<feature type="domain" description="GFO/IDH/MocA-like oxidoreductase" evidence="4">
    <location>
        <begin position="133"/>
        <end position="259"/>
    </location>
</feature>
<dbReference type="AlphaFoldDB" id="A0AB36MHL9"/>
<dbReference type="GO" id="GO:0006740">
    <property type="term" value="P:NADPH regeneration"/>
    <property type="evidence" value="ECO:0007669"/>
    <property type="project" value="TreeGrafter"/>
</dbReference>
<dbReference type="PANTHER" id="PTHR42840">
    <property type="entry name" value="NAD(P)-BINDING ROSSMANN-FOLD SUPERFAMILY PROTEIN-RELATED"/>
    <property type="match status" value="1"/>
</dbReference>
<dbReference type="Proteomes" id="UP000196255">
    <property type="component" value="Unassembled WGS sequence"/>
</dbReference>
<evidence type="ECO:0000259" key="4">
    <source>
        <dbReference type="Pfam" id="PF22725"/>
    </source>
</evidence>
<keyword evidence="2" id="KW-0560">Oxidoreductase</keyword>
<dbReference type="PANTHER" id="PTHR42840:SF3">
    <property type="entry name" value="BINDING ROSSMANN FOLD OXIDOREDUCTASE, PUTATIVE (AFU_ORTHOLOGUE AFUA_2G10240)-RELATED"/>
    <property type="match status" value="1"/>
</dbReference>
<reference evidence="6" key="1">
    <citation type="submission" date="2017-04" db="EMBL/GenBank/DDBJ databases">
        <title>Function of individual gut microbiota members based on whole genome sequencing of pure cultures obtained from chicken caecum.</title>
        <authorList>
            <person name="Medvecky M."/>
            <person name="Cejkova D."/>
            <person name="Polansky O."/>
            <person name="Karasova D."/>
            <person name="Kubasova T."/>
            <person name="Cizek A."/>
            <person name="Rychlik I."/>
        </authorList>
    </citation>
    <scope>NUCLEOTIDE SEQUENCE [LARGE SCALE GENOMIC DNA]</scope>
    <source>
        <strain evidence="6">An84</strain>
    </source>
</reference>
<dbReference type="SUPFAM" id="SSF51735">
    <property type="entry name" value="NAD(P)-binding Rossmann-fold domains"/>
    <property type="match status" value="1"/>
</dbReference>
<dbReference type="GO" id="GO:0000166">
    <property type="term" value="F:nucleotide binding"/>
    <property type="evidence" value="ECO:0007669"/>
    <property type="project" value="InterPro"/>
</dbReference>
<dbReference type="GeneID" id="89466585"/>